<sequence>MGRHDTRDAAVDGRHGSRARRAEDDRLRVRAGSARGGARAGLAVRVVLGVMAALAIAVGVVAWVNLRAVSTFNQATQSLSSNIAEASSDTPDYNRLSTLQEQTDAQFDDAAAAGAALLPQIRKAIDTNARVSDKLSQLVRLRLSEQEEGSSSSSSSNAESSQSSDGSSSEGSGTSQDGGLTEEQRKQVEELLKANEQSTPAQSESTTTDESQSETTNNTGNTSKPW</sequence>
<dbReference type="Proteomes" id="UP000469194">
    <property type="component" value="Unassembled WGS sequence"/>
</dbReference>
<dbReference type="Pfam" id="PF20070">
    <property type="entry name" value="DUF6466"/>
    <property type="match status" value="1"/>
</dbReference>
<keyword evidence="2" id="KW-0812">Transmembrane</keyword>
<reference evidence="3 4" key="1">
    <citation type="submission" date="2019-10" db="EMBL/GenBank/DDBJ databases">
        <title>Bifidobacterium from non-human primates.</title>
        <authorList>
            <person name="Modesto M."/>
        </authorList>
    </citation>
    <scope>NUCLEOTIDE SEQUENCE [LARGE SCALE GENOMIC DNA]</scope>
    <source>
        <strain evidence="3 4">TRE17</strain>
    </source>
</reference>
<feature type="region of interest" description="Disordered" evidence="1">
    <location>
        <begin position="143"/>
        <end position="226"/>
    </location>
</feature>
<keyword evidence="4" id="KW-1185">Reference proteome</keyword>
<feature type="compositionally biased region" description="Basic and acidic residues" evidence="1">
    <location>
        <begin position="182"/>
        <end position="193"/>
    </location>
</feature>
<feature type="transmembrane region" description="Helical" evidence="2">
    <location>
        <begin position="42"/>
        <end position="64"/>
    </location>
</feature>
<dbReference type="AlphaFoldDB" id="A0A6N9Z2Z3"/>
<evidence type="ECO:0000313" key="3">
    <source>
        <dbReference type="EMBL" id="NEG88623.1"/>
    </source>
</evidence>
<dbReference type="EMBL" id="WHZW01000002">
    <property type="protein sequence ID" value="NEG88623.1"/>
    <property type="molecule type" value="Genomic_DNA"/>
</dbReference>
<evidence type="ECO:0000256" key="1">
    <source>
        <dbReference type="SAM" id="MobiDB-lite"/>
    </source>
</evidence>
<protein>
    <submittedName>
        <fullName evidence="3">Cell surface protein</fullName>
    </submittedName>
</protein>
<name>A0A6N9Z2Z3_9BIFI</name>
<accession>A0A6N9Z2Z3</accession>
<keyword evidence="2" id="KW-0472">Membrane</keyword>
<evidence type="ECO:0000313" key="4">
    <source>
        <dbReference type="Proteomes" id="UP000469194"/>
    </source>
</evidence>
<dbReference type="InterPro" id="IPR046314">
    <property type="entry name" value="DUF6466"/>
</dbReference>
<gene>
    <name evidence="3" type="ORF">GFD25_01105</name>
</gene>
<feature type="compositionally biased region" description="Low complexity" evidence="1">
    <location>
        <begin position="202"/>
        <end position="219"/>
    </location>
</feature>
<feature type="region of interest" description="Disordered" evidence="1">
    <location>
        <begin position="1"/>
        <end position="25"/>
    </location>
</feature>
<comment type="caution">
    <text evidence="3">The sequence shown here is derived from an EMBL/GenBank/DDBJ whole genome shotgun (WGS) entry which is preliminary data.</text>
</comment>
<proteinExistence type="predicted"/>
<dbReference type="RefSeq" id="WP_163229110.1">
    <property type="nucleotide sequence ID" value="NZ_WHZW01000002.1"/>
</dbReference>
<organism evidence="3 4">
    <name type="scientific">Bifidobacterium aerophilum</name>
    <dbReference type="NCBI Taxonomy" id="1798155"/>
    <lineage>
        <taxon>Bacteria</taxon>
        <taxon>Bacillati</taxon>
        <taxon>Actinomycetota</taxon>
        <taxon>Actinomycetes</taxon>
        <taxon>Bifidobacteriales</taxon>
        <taxon>Bifidobacteriaceae</taxon>
        <taxon>Bifidobacterium</taxon>
    </lineage>
</organism>
<evidence type="ECO:0000256" key="2">
    <source>
        <dbReference type="SAM" id="Phobius"/>
    </source>
</evidence>
<keyword evidence="2" id="KW-1133">Transmembrane helix</keyword>
<feature type="compositionally biased region" description="Low complexity" evidence="1">
    <location>
        <begin position="149"/>
        <end position="179"/>
    </location>
</feature>